<evidence type="ECO:0000313" key="3">
    <source>
        <dbReference type="Proteomes" id="UP000026682"/>
    </source>
</evidence>
<sequence>MKQNRNNVVAAALITASLMALSGASLAQSPPSGLPQAQQQGDVRFLSGGIGQGQSDAMKAAASQYRLMLTFAQRAAGGSAQYLADIPVEISNAQNKVVLKTVSQGPYLLANLPAGDYTVKATSNGQVKTQGVHIGASGTANAIFEWQ</sequence>
<dbReference type="GeneID" id="93119694"/>
<dbReference type="AlphaFoldDB" id="A0A158M5T8"/>
<evidence type="ECO:0000313" key="2">
    <source>
        <dbReference type="EMBL" id="KAK91154.1"/>
    </source>
</evidence>
<protein>
    <submittedName>
        <fullName evidence="2">Putative N-acetyltransferase YedL</fullName>
    </submittedName>
</protein>
<dbReference type="EMBL" id="JFZZ01000063">
    <property type="protein sequence ID" value="KAK91154.1"/>
    <property type="molecule type" value="Genomic_DNA"/>
</dbReference>
<feature type="signal peptide" evidence="1">
    <location>
        <begin position="1"/>
        <end position="27"/>
    </location>
</feature>
<proteinExistence type="predicted"/>
<dbReference type="GO" id="GO:0016740">
    <property type="term" value="F:transferase activity"/>
    <property type="evidence" value="ECO:0007669"/>
    <property type="project" value="UniProtKB-KW"/>
</dbReference>
<dbReference type="PATRIC" id="fig|1331206.3.peg.1681"/>
<reference evidence="2 3" key="1">
    <citation type="submission" date="2014-03" db="EMBL/GenBank/DDBJ databases">
        <title>Genome sequence of Bordetella holmseii.</title>
        <authorList>
            <person name="Harvill E."/>
            <person name="Goodfield L.L."/>
            <person name="Ivanov Y."/>
            <person name="Meyer J.A."/>
            <person name="Newth C."/>
            <person name="Cassiday P."/>
            <person name="Tondella M.L."/>
            <person name="Liao P."/>
            <person name="Zimmerman J."/>
            <person name="Meert K."/>
            <person name="Wessel D."/>
            <person name="Berger J."/>
            <person name="Dean J.M."/>
            <person name="Holubkov R."/>
            <person name="Burr J."/>
            <person name="Liu T."/>
            <person name="Brinkac L.M."/>
            <person name="Sanka R."/>
            <person name="Kim M."/>
            <person name="Losada L."/>
        </authorList>
    </citation>
    <scope>NUCLEOTIDE SEQUENCE [LARGE SCALE GENOMIC DNA]</scope>
    <source>
        <strain evidence="2 3">CDC-H585-BH</strain>
    </source>
</reference>
<keyword evidence="1" id="KW-0732">Signal</keyword>
<name>A0A158M5T8_9BORD</name>
<gene>
    <name evidence="2" type="ORF">L497_1486</name>
</gene>
<evidence type="ECO:0000256" key="1">
    <source>
        <dbReference type="SAM" id="SignalP"/>
    </source>
</evidence>
<dbReference type="Gene3D" id="2.60.40.1120">
    <property type="entry name" value="Carboxypeptidase-like, regulatory domain"/>
    <property type="match status" value="1"/>
</dbReference>
<dbReference type="RefSeq" id="WP_005014239.1">
    <property type="nucleotide sequence ID" value="NZ_JFZZ01000063.1"/>
</dbReference>
<accession>A0A158M5T8</accession>
<keyword evidence="2" id="KW-0808">Transferase</keyword>
<dbReference type="SUPFAM" id="SSF117074">
    <property type="entry name" value="Hypothetical protein PA1324"/>
    <property type="match status" value="1"/>
</dbReference>
<dbReference type="Proteomes" id="UP000026682">
    <property type="component" value="Unassembled WGS sequence"/>
</dbReference>
<organism evidence="2 3">
    <name type="scientific">Bordetella holmesii CDC-H585-BH</name>
    <dbReference type="NCBI Taxonomy" id="1331206"/>
    <lineage>
        <taxon>Bacteria</taxon>
        <taxon>Pseudomonadati</taxon>
        <taxon>Pseudomonadota</taxon>
        <taxon>Betaproteobacteria</taxon>
        <taxon>Burkholderiales</taxon>
        <taxon>Alcaligenaceae</taxon>
        <taxon>Bordetella</taxon>
    </lineage>
</organism>
<comment type="caution">
    <text evidence="2">The sequence shown here is derived from an EMBL/GenBank/DDBJ whole genome shotgun (WGS) entry which is preliminary data.</text>
</comment>
<dbReference type="STRING" id="35814.BBB42_10735"/>
<feature type="chain" id="PRO_5007628654" evidence="1">
    <location>
        <begin position="28"/>
        <end position="147"/>
    </location>
</feature>